<evidence type="ECO:0000313" key="1">
    <source>
        <dbReference type="EMBL" id="PPQ84626.1"/>
    </source>
</evidence>
<sequence>MSITQPTTVTIHAKEVSEHMDGLRTFDEPIVTIPAEIAVKNEDLAIDTMAHPLFGKVISLCR</sequence>
<proteinExistence type="predicted"/>
<dbReference type="InParanoid" id="A0A409X1L0"/>
<comment type="caution">
    <text evidence="1">The sequence shown here is derived from an EMBL/GenBank/DDBJ whole genome shotgun (WGS) entry which is preliminary data.</text>
</comment>
<reference evidence="1 2" key="1">
    <citation type="journal article" date="2018" name="Evol. Lett.">
        <title>Horizontal gene cluster transfer increased hallucinogenic mushroom diversity.</title>
        <authorList>
            <person name="Reynolds H.T."/>
            <person name="Vijayakumar V."/>
            <person name="Gluck-Thaler E."/>
            <person name="Korotkin H.B."/>
            <person name="Matheny P.B."/>
            <person name="Slot J.C."/>
        </authorList>
    </citation>
    <scope>NUCLEOTIDE SEQUENCE [LARGE SCALE GENOMIC DNA]</scope>
    <source>
        <strain evidence="1 2">2631</strain>
    </source>
</reference>
<accession>A0A409X1L0</accession>
<dbReference type="Proteomes" id="UP000283269">
    <property type="component" value="Unassembled WGS sequence"/>
</dbReference>
<keyword evidence="2" id="KW-1185">Reference proteome</keyword>
<evidence type="ECO:0000313" key="2">
    <source>
        <dbReference type="Proteomes" id="UP000283269"/>
    </source>
</evidence>
<name>A0A409X1L0_PSICY</name>
<dbReference type="EMBL" id="NHYD01002842">
    <property type="protein sequence ID" value="PPQ84626.1"/>
    <property type="molecule type" value="Genomic_DNA"/>
</dbReference>
<gene>
    <name evidence="1" type="ORF">CVT25_015722</name>
</gene>
<protein>
    <submittedName>
        <fullName evidence="1">Uncharacterized protein</fullName>
    </submittedName>
</protein>
<organism evidence="1 2">
    <name type="scientific">Psilocybe cyanescens</name>
    <dbReference type="NCBI Taxonomy" id="93625"/>
    <lineage>
        <taxon>Eukaryota</taxon>
        <taxon>Fungi</taxon>
        <taxon>Dikarya</taxon>
        <taxon>Basidiomycota</taxon>
        <taxon>Agaricomycotina</taxon>
        <taxon>Agaricomycetes</taxon>
        <taxon>Agaricomycetidae</taxon>
        <taxon>Agaricales</taxon>
        <taxon>Agaricineae</taxon>
        <taxon>Strophariaceae</taxon>
        <taxon>Psilocybe</taxon>
    </lineage>
</organism>
<dbReference type="AlphaFoldDB" id="A0A409X1L0"/>